<dbReference type="PANTHER" id="PTHR31390">
    <property type="entry name" value="EXPRESSED PROTEIN"/>
    <property type="match status" value="1"/>
</dbReference>
<organism evidence="2 3">
    <name type="scientific">Ensete ventricosum</name>
    <name type="common">Abyssinian banana</name>
    <name type="synonym">Musa ensete</name>
    <dbReference type="NCBI Taxonomy" id="4639"/>
    <lineage>
        <taxon>Eukaryota</taxon>
        <taxon>Viridiplantae</taxon>
        <taxon>Streptophyta</taxon>
        <taxon>Embryophyta</taxon>
        <taxon>Tracheophyta</taxon>
        <taxon>Spermatophyta</taxon>
        <taxon>Magnoliopsida</taxon>
        <taxon>Liliopsida</taxon>
        <taxon>Zingiberales</taxon>
        <taxon>Musaceae</taxon>
        <taxon>Ensete</taxon>
    </lineage>
</organism>
<dbReference type="PANTHER" id="PTHR31390:SF12">
    <property type="entry name" value="PUTATIVE (DUF3527)-RELATED"/>
    <property type="match status" value="1"/>
</dbReference>
<protein>
    <submittedName>
        <fullName evidence="2">Uncharacterized protein</fullName>
    </submittedName>
</protein>
<evidence type="ECO:0000313" key="2">
    <source>
        <dbReference type="EMBL" id="RRT53285.1"/>
    </source>
</evidence>
<feature type="region of interest" description="Disordered" evidence="1">
    <location>
        <begin position="38"/>
        <end position="58"/>
    </location>
</feature>
<comment type="caution">
    <text evidence="2">The sequence shown here is derived from an EMBL/GenBank/DDBJ whole genome shotgun (WGS) entry which is preliminary data.</text>
</comment>
<accession>A0A426YNI3</accession>
<dbReference type="Pfam" id="PF12043">
    <property type="entry name" value="DUF3527"/>
    <property type="match status" value="1"/>
</dbReference>
<dbReference type="AlphaFoldDB" id="A0A426YNI3"/>
<reference evidence="2 3" key="1">
    <citation type="journal article" date="2014" name="Agronomy (Basel)">
        <title>A Draft Genome Sequence for Ensete ventricosum, the Drought-Tolerant Tree Against Hunger.</title>
        <authorList>
            <person name="Harrison J."/>
            <person name="Moore K.A."/>
            <person name="Paszkiewicz K."/>
            <person name="Jones T."/>
            <person name="Grant M."/>
            <person name="Ambacheew D."/>
            <person name="Muzemil S."/>
            <person name="Studholme D.J."/>
        </authorList>
    </citation>
    <scope>NUCLEOTIDE SEQUENCE [LARGE SCALE GENOMIC DNA]</scope>
</reference>
<proteinExistence type="predicted"/>
<gene>
    <name evidence="2" type="ORF">B296_00023526</name>
</gene>
<evidence type="ECO:0000313" key="3">
    <source>
        <dbReference type="Proteomes" id="UP000287651"/>
    </source>
</evidence>
<feature type="compositionally biased region" description="Pro residues" evidence="1">
    <location>
        <begin position="48"/>
        <end position="58"/>
    </location>
</feature>
<dbReference type="InterPro" id="IPR021916">
    <property type="entry name" value="DUF3527"/>
</dbReference>
<evidence type="ECO:0000256" key="1">
    <source>
        <dbReference type="SAM" id="MobiDB-lite"/>
    </source>
</evidence>
<sequence>MVSFRDGRYAVDYVSSISLLQAFAICIAIHHGRKPTNYSAEPKSYVPNHPPLSPVGRV</sequence>
<name>A0A426YNI3_ENSVE</name>
<dbReference type="Proteomes" id="UP000287651">
    <property type="component" value="Unassembled WGS sequence"/>
</dbReference>
<dbReference type="EMBL" id="AMZH03011223">
    <property type="protein sequence ID" value="RRT53285.1"/>
    <property type="molecule type" value="Genomic_DNA"/>
</dbReference>